<dbReference type="OrthoDB" id="7727171at2759"/>
<dbReference type="EnsemblMetazoa" id="SCAU013585-RA">
    <property type="protein sequence ID" value="SCAU013585-PA"/>
    <property type="gene ID" value="SCAU013585"/>
</dbReference>
<gene>
    <name evidence="1" type="primary">106093847</name>
</gene>
<keyword evidence="2" id="KW-1185">Reference proteome</keyword>
<accession>A0A1I8Q3Q1</accession>
<sequence>MRVGPNFVLQAFIVLWGFATIGEGLFVKFTNLECESFNKSVVKFEKCRLKAVARHNVSLNIHIKFFVNPIHDIKLHAQLLHKGNGFRPLLYNDTLDFCQFMKNPKRWMFWKLIFDAFSPYTNMNHTCPVNHDVIVKDLSLTTDMMQLLPFPPNTYLLRFRFFNAIYRGFQTSVQLTVYN</sequence>
<reference evidence="1" key="1">
    <citation type="submission" date="2020-05" db="UniProtKB">
        <authorList>
            <consortium name="EnsemblMetazoa"/>
        </authorList>
    </citation>
    <scope>IDENTIFICATION</scope>
    <source>
        <strain evidence="1">USDA</strain>
    </source>
</reference>
<dbReference type="PANTHER" id="PTHR20898">
    <property type="entry name" value="DAEDALUS ON 3-RELATED-RELATED"/>
    <property type="match status" value="1"/>
</dbReference>
<evidence type="ECO:0000313" key="1">
    <source>
        <dbReference type="EnsemblMetazoa" id="SCAU013585-PA"/>
    </source>
</evidence>
<dbReference type="PANTHER" id="PTHR20898:SF0">
    <property type="entry name" value="DAEDALUS ON 3-RELATED"/>
    <property type="match status" value="1"/>
</dbReference>
<dbReference type="SMART" id="SM00697">
    <property type="entry name" value="DM8"/>
    <property type="match status" value="1"/>
</dbReference>
<dbReference type="VEuPathDB" id="VectorBase:SCAU013585"/>
<organism evidence="1 2">
    <name type="scientific">Stomoxys calcitrans</name>
    <name type="common">Stable fly</name>
    <name type="synonym">Conops calcitrans</name>
    <dbReference type="NCBI Taxonomy" id="35570"/>
    <lineage>
        <taxon>Eukaryota</taxon>
        <taxon>Metazoa</taxon>
        <taxon>Ecdysozoa</taxon>
        <taxon>Arthropoda</taxon>
        <taxon>Hexapoda</taxon>
        <taxon>Insecta</taxon>
        <taxon>Pterygota</taxon>
        <taxon>Neoptera</taxon>
        <taxon>Endopterygota</taxon>
        <taxon>Diptera</taxon>
        <taxon>Brachycera</taxon>
        <taxon>Muscomorpha</taxon>
        <taxon>Muscoidea</taxon>
        <taxon>Muscidae</taxon>
        <taxon>Stomoxys</taxon>
    </lineage>
</organism>
<evidence type="ECO:0008006" key="3">
    <source>
        <dbReference type="Google" id="ProtNLM"/>
    </source>
</evidence>
<name>A0A1I8Q3Q1_STOCA</name>
<proteinExistence type="predicted"/>
<dbReference type="InterPro" id="IPR010512">
    <property type="entry name" value="DUF1091"/>
</dbReference>
<dbReference type="Proteomes" id="UP000095300">
    <property type="component" value="Unassembled WGS sequence"/>
</dbReference>
<dbReference type="Pfam" id="PF06477">
    <property type="entry name" value="DUF1091"/>
    <property type="match status" value="1"/>
</dbReference>
<protein>
    <recommendedName>
        <fullName evidence="3">MD-2-related lipid-recognition domain-containing protein</fullName>
    </recommendedName>
</protein>
<dbReference type="AlphaFoldDB" id="A0A1I8Q3Q1"/>
<evidence type="ECO:0000313" key="2">
    <source>
        <dbReference type="Proteomes" id="UP000095300"/>
    </source>
</evidence>